<dbReference type="GO" id="GO:0005737">
    <property type="term" value="C:cytoplasm"/>
    <property type="evidence" value="ECO:0007669"/>
    <property type="project" value="TreeGrafter"/>
</dbReference>
<comment type="similarity">
    <text evidence="1">Belongs to the TPD52 family.</text>
</comment>
<keyword evidence="6" id="KW-1185">Reference proteome</keyword>
<evidence type="ECO:0000256" key="4">
    <source>
        <dbReference type="SAM" id="MobiDB-lite"/>
    </source>
</evidence>
<dbReference type="GeneTree" id="ENSGT00940000155294"/>
<evidence type="ECO:0000256" key="3">
    <source>
        <dbReference type="SAM" id="Coils"/>
    </source>
</evidence>
<protein>
    <submittedName>
        <fullName evidence="5">Tumor protein D52</fullName>
    </submittedName>
</protein>
<proteinExistence type="inferred from homology"/>
<sequence length="240" mass="26261">MEPLEEYHSPFDFEQGVNTNYLYLSPAYSDTPPSSPAVKTRGSQQHPSDSLPEMGEDAVTSVGPPPPPPTMTDEERRELQEELVKVEDEVQTLTQVLAAKEKQLADIKRKLGITTLNELKQNISKTWQDVTTSSAYRRTSETLSQASLKATAAFSNVGSAISKKLEDVSVRSVPHSASMPVLRKAQTFKSIEERVETLKTKISPSPSTTNPGNLDEGSLTTTESLLSQPEGSPTQETPMN</sequence>
<dbReference type="GO" id="GO:1902035">
    <property type="term" value="P:positive regulation of hematopoietic stem cell proliferation"/>
    <property type="evidence" value="ECO:0007669"/>
    <property type="project" value="Ensembl"/>
</dbReference>
<accession>A0A671U4S1</accession>
<reference evidence="5" key="1">
    <citation type="submission" date="2021-04" db="EMBL/GenBank/DDBJ databases">
        <authorList>
            <consortium name="Wellcome Sanger Institute Data Sharing"/>
        </authorList>
    </citation>
    <scope>NUCLEOTIDE SEQUENCE [LARGE SCALE GENOMIC DNA]</scope>
</reference>
<feature type="region of interest" description="Disordered" evidence="4">
    <location>
        <begin position="24"/>
        <end position="76"/>
    </location>
</feature>
<dbReference type="AlphaFoldDB" id="A0A671U4S1"/>
<feature type="region of interest" description="Disordered" evidence="4">
    <location>
        <begin position="198"/>
        <end position="240"/>
    </location>
</feature>
<dbReference type="InterPro" id="IPR007327">
    <property type="entry name" value="TPD52"/>
</dbReference>
<reference evidence="5" key="3">
    <citation type="submission" date="2025-09" db="UniProtKB">
        <authorList>
            <consortium name="Ensembl"/>
        </authorList>
    </citation>
    <scope>IDENTIFICATION</scope>
</reference>
<name>A0A671U4S1_SPAAU</name>
<feature type="compositionally biased region" description="Polar residues" evidence="4">
    <location>
        <begin position="200"/>
        <end position="240"/>
    </location>
</feature>
<keyword evidence="2 3" id="KW-0175">Coiled coil</keyword>
<dbReference type="Ensembl" id="ENSSAUT00010008390.1">
    <property type="protein sequence ID" value="ENSSAUP00010007852.1"/>
    <property type="gene ID" value="ENSSAUG00010003899.1"/>
</dbReference>
<gene>
    <name evidence="5" type="primary">tpd52</name>
</gene>
<dbReference type="Pfam" id="PF04201">
    <property type="entry name" value="TPD52"/>
    <property type="match status" value="1"/>
</dbReference>
<dbReference type="PANTHER" id="PTHR19307">
    <property type="entry name" value="TUMOR PROTEIN D52"/>
    <property type="match status" value="1"/>
</dbReference>
<feature type="coiled-coil region" evidence="3">
    <location>
        <begin position="76"/>
        <end position="110"/>
    </location>
</feature>
<evidence type="ECO:0000313" key="6">
    <source>
        <dbReference type="Proteomes" id="UP000472265"/>
    </source>
</evidence>
<dbReference type="OMA" id="AIMRIIC"/>
<dbReference type="InParanoid" id="A0A671U4S1"/>
<evidence type="ECO:0000256" key="2">
    <source>
        <dbReference type="ARBA" id="ARBA00023054"/>
    </source>
</evidence>
<dbReference type="GO" id="GO:0030183">
    <property type="term" value="P:B cell differentiation"/>
    <property type="evidence" value="ECO:0007669"/>
    <property type="project" value="TreeGrafter"/>
</dbReference>
<evidence type="ECO:0000313" key="5">
    <source>
        <dbReference type="Ensembl" id="ENSSAUP00010007852.1"/>
    </source>
</evidence>
<evidence type="ECO:0000256" key="1">
    <source>
        <dbReference type="ARBA" id="ARBA00005702"/>
    </source>
</evidence>
<reference evidence="5" key="2">
    <citation type="submission" date="2025-08" db="UniProtKB">
        <authorList>
            <consortium name="Ensembl"/>
        </authorList>
    </citation>
    <scope>IDENTIFICATION</scope>
</reference>
<dbReference type="PANTHER" id="PTHR19307:SF12">
    <property type="entry name" value="TUMOR PROTEIN D52"/>
    <property type="match status" value="1"/>
</dbReference>
<dbReference type="Proteomes" id="UP000472265">
    <property type="component" value="Chromosome 3"/>
</dbReference>
<organism evidence="5 6">
    <name type="scientific">Sparus aurata</name>
    <name type="common">Gilthead sea bream</name>
    <dbReference type="NCBI Taxonomy" id="8175"/>
    <lineage>
        <taxon>Eukaryota</taxon>
        <taxon>Metazoa</taxon>
        <taxon>Chordata</taxon>
        <taxon>Craniata</taxon>
        <taxon>Vertebrata</taxon>
        <taxon>Euteleostomi</taxon>
        <taxon>Actinopterygii</taxon>
        <taxon>Neopterygii</taxon>
        <taxon>Teleostei</taxon>
        <taxon>Neoteleostei</taxon>
        <taxon>Acanthomorphata</taxon>
        <taxon>Eupercaria</taxon>
        <taxon>Spariformes</taxon>
        <taxon>Sparidae</taxon>
        <taxon>Sparus</taxon>
    </lineage>
</organism>